<reference evidence="1" key="2">
    <citation type="journal article" date="2007" name="Science">
        <title>Draft genome sequence of the sexually transmitted pathogen Trichomonas vaginalis.</title>
        <authorList>
            <person name="Carlton J.M."/>
            <person name="Hirt R.P."/>
            <person name="Silva J.C."/>
            <person name="Delcher A.L."/>
            <person name="Schatz M."/>
            <person name="Zhao Q."/>
            <person name="Wortman J.R."/>
            <person name="Bidwell S.L."/>
            <person name="Alsmark U.C.M."/>
            <person name="Besteiro S."/>
            <person name="Sicheritz-Ponten T."/>
            <person name="Noel C.J."/>
            <person name="Dacks J.B."/>
            <person name="Foster P.G."/>
            <person name="Simillion C."/>
            <person name="Van de Peer Y."/>
            <person name="Miranda-Saavedra D."/>
            <person name="Barton G.J."/>
            <person name="Westrop G.D."/>
            <person name="Mueller S."/>
            <person name="Dessi D."/>
            <person name="Fiori P.L."/>
            <person name="Ren Q."/>
            <person name="Paulsen I."/>
            <person name="Zhang H."/>
            <person name="Bastida-Corcuera F.D."/>
            <person name="Simoes-Barbosa A."/>
            <person name="Brown M.T."/>
            <person name="Hayes R.D."/>
            <person name="Mukherjee M."/>
            <person name="Okumura C.Y."/>
            <person name="Schneider R."/>
            <person name="Smith A.J."/>
            <person name="Vanacova S."/>
            <person name="Villalvazo M."/>
            <person name="Haas B.J."/>
            <person name="Pertea M."/>
            <person name="Feldblyum T.V."/>
            <person name="Utterback T.R."/>
            <person name="Shu C.L."/>
            <person name="Osoegawa K."/>
            <person name="de Jong P.J."/>
            <person name="Hrdy I."/>
            <person name="Horvathova L."/>
            <person name="Zubacova Z."/>
            <person name="Dolezal P."/>
            <person name="Malik S.B."/>
            <person name="Logsdon J.M. Jr."/>
            <person name="Henze K."/>
            <person name="Gupta A."/>
            <person name="Wang C.C."/>
            <person name="Dunne R.L."/>
            <person name="Upcroft J.A."/>
            <person name="Upcroft P."/>
            <person name="White O."/>
            <person name="Salzberg S.L."/>
            <person name="Tang P."/>
            <person name="Chiu C.-H."/>
            <person name="Lee Y.-S."/>
            <person name="Embley T.M."/>
            <person name="Coombs G.H."/>
            <person name="Mottram J.C."/>
            <person name="Tachezy J."/>
            <person name="Fraser-Liggett C.M."/>
            <person name="Johnson P.J."/>
        </authorList>
    </citation>
    <scope>NUCLEOTIDE SEQUENCE [LARGE SCALE GENOMIC DNA]</scope>
    <source>
        <strain evidence="1">G3</strain>
    </source>
</reference>
<evidence type="ECO:0000313" key="2">
    <source>
        <dbReference type="Proteomes" id="UP000001542"/>
    </source>
</evidence>
<dbReference type="STRING" id="5722.A2FF15"/>
<dbReference type="KEGG" id="tva:4754292"/>
<dbReference type="PANTHER" id="PTHR45661:SF3">
    <property type="entry name" value="IG-LIKE DOMAIN-CONTAINING PROTEIN"/>
    <property type="match status" value="1"/>
</dbReference>
<dbReference type="InterPro" id="IPR053139">
    <property type="entry name" value="Surface_bspA-like"/>
</dbReference>
<reference evidence="1" key="1">
    <citation type="submission" date="2006-10" db="EMBL/GenBank/DDBJ databases">
        <authorList>
            <person name="Amadeo P."/>
            <person name="Zhao Q."/>
            <person name="Wortman J."/>
            <person name="Fraser-Liggett C."/>
            <person name="Carlton J."/>
        </authorList>
    </citation>
    <scope>NUCLEOTIDE SEQUENCE</scope>
    <source>
        <strain evidence="1">G3</strain>
    </source>
</reference>
<dbReference type="InterPro" id="IPR026906">
    <property type="entry name" value="LRR_5"/>
</dbReference>
<dbReference type="Proteomes" id="UP000001542">
    <property type="component" value="Unassembled WGS sequence"/>
</dbReference>
<dbReference type="SUPFAM" id="SSF52058">
    <property type="entry name" value="L domain-like"/>
    <property type="match status" value="1"/>
</dbReference>
<gene>
    <name evidence="1" type="ORF">TVAG_148710</name>
</gene>
<proteinExistence type="predicted"/>
<evidence type="ECO:0008006" key="3">
    <source>
        <dbReference type="Google" id="ProtNLM"/>
    </source>
</evidence>
<sequence>MQPINSSIDSYLYCYSLGSTQIERITLSITSVIFGSNTITNSDSLREIEITSKVFRVNDQWSFDGCNVLEKINITSDEIYFSSYNFHSASDSEHEFSLYLNGNNISLDKDLFDSYKVTKVDIDSKGSVYIYLTFDFQKSLQSVKIHSTDKIIIEGAFEGCSSLSSFDFQSNNITLLGNAFKDCQSLHEIEWKEGISYISKDAFTGCNITKITYPESKNEIVPGAFSYWSNLKYFGTNVVQYTDQRITLQLSRSITKIGDYAFYNCKSLINAQFPSTVVSFGMHLFDGCENLLSLHINTSAIFDPSNIVDTIQLISGSGYEPYSMFNSQMTHVSSDYYEVAVGKFYKSQLQPFEGTYVTKINKYAFYQCQSLTSVMVGNVDYIGDYAFYGCNRLSDFHISSYVYYIGDYALSGRTSFTEFEIQSISEYIGE</sequence>
<dbReference type="InParanoid" id="A2FF15"/>
<name>A2FF15_TRIV3</name>
<dbReference type="AlphaFoldDB" id="A2FF15"/>
<dbReference type="VEuPathDB" id="TrichDB:TVAGG3_0661030"/>
<accession>A2FF15</accession>
<dbReference type="SMR" id="A2FF15"/>
<protein>
    <recommendedName>
        <fullName evidence="3">Surface antigen BspA-like</fullName>
    </recommendedName>
</protein>
<dbReference type="Gene3D" id="3.80.10.10">
    <property type="entry name" value="Ribonuclease Inhibitor"/>
    <property type="match status" value="3"/>
</dbReference>
<dbReference type="PANTHER" id="PTHR45661">
    <property type="entry name" value="SURFACE ANTIGEN"/>
    <property type="match status" value="1"/>
</dbReference>
<keyword evidence="2" id="KW-1185">Reference proteome</keyword>
<dbReference type="InterPro" id="IPR032675">
    <property type="entry name" value="LRR_dom_sf"/>
</dbReference>
<dbReference type="RefSeq" id="XP_001309449.1">
    <property type="nucleotide sequence ID" value="XM_001309448.1"/>
</dbReference>
<evidence type="ECO:0000313" key="1">
    <source>
        <dbReference type="EMBL" id="EAX96519.1"/>
    </source>
</evidence>
<organism evidence="1 2">
    <name type="scientific">Trichomonas vaginalis (strain ATCC PRA-98 / G3)</name>
    <dbReference type="NCBI Taxonomy" id="412133"/>
    <lineage>
        <taxon>Eukaryota</taxon>
        <taxon>Metamonada</taxon>
        <taxon>Parabasalia</taxon>
        <taxon>Trichomonadida</taxon>
        <taxon>Trichomonadidae</taxon>
        <taxon>Trichomonas</taxon>
    </lineage>
</organism>
<dbReference type="EMBL" id="DS113755">
    <property type="protein sequence ID" value="EAX96519.1"/>
    <property type="molecule type" value="Genomic_DNA"/>
</dbReference>
<dbReference type="VEuPathDB" id="TrichDB:TVAG_148710"/>
<dbReference type="Pfam" id="PF13306">
    <property type="entry name" value="LRR_5"/>
    <property type="match status" value="3"/>
</dbReference>